<dbReference type="InterPro" id="IPR039745">
    <property type="entry name" value="Vps54"/>
</dbReference>
<keyword evidence="6" id="KW-0175">Coiled coil</keyword>
<evidence type="ECO:0000256" key="4">
    <source>
        <dbReference type="ARBA" id="ARBA00022927"/>
    </source>
</evidence>
<dbReference type="GO" id="GO:0015031">
    <property type="term" value="P:protein transport"/>
    <property type="evidence" value="ECO:0007669"/>
    <property type="project" value="UniProtKB-KW"/>
</dbReference>
<sequence>MMSNYNAAKNDILNLNLDIKGLTLKLYKIVQAAVELANVCFAKFVGTRTEVHASLKLFEFFKIFDVSWNFVVRCKVISQRMIVALRGAMAGQAQVFLKLFHQTKINESAKILEHELRAQVKVPPGSNGLSGLNKRITRQFTAYPR</sequence>
<dbReference type="PANTHER" id="PTHR12965">
    <property type="entry name" value="VACUOLAR PROTEIN SORTING 54"/>
    <property type="match status" value="1"/>
</dbReference>
<dbReference type="AlphaFoldDB" id="A0AAV0BLH8"/>
<dbReference type="PANTHER" id="PTHR12965:SF0">
    <property type="entry name" value="VACUOLAR PROTEIN SORTING-ASSOCIATED PROTEIN 54"/>
    <property type="match status" value="1"/>
</dbReference>
<name>A0AAV0BLH8_PHAPC</name>
<gene>
    <name evidence="7" type="ORF">PPACK8108_LOCUS23009</name>
</gene>
<dbReference type="GO" id="GO:0042147">
    <property type="term" value="P:retrograde transport, endosome to Golgi"/>
    <property type="evidence" value="ECO:0007669"/>
    <property type="project" value="InterPro"/>
</dbReference>
<evidence type="ECO:0000313" key="8">
    <source>
        <dbReference type="Proteomes" id="UP001153365"/>
    </source>
</evidence>
<dbReference type="GO" id="GO:0006896">
    <property type="term" value="P:Golgi to vacuole transport"/>
    <property type="evidence" value="ECO:0007669"/>
    <property type="project" value="TreeGrafter"/>
</dbReference>
<dbReference type="EMBL" id="CALTRL010005953">
    <property type="protein sequence ID" value="CAH7688102.1"/>
    <property type="molecule type" value="Genomic_DNA"/>
</dbReference>
<evidence type="ECO:0000313" key="7">
    <source>
        <dbReference type="EMBL" id="CAH7688102.1"/>
    </source>
</evidence>
<keyword evidence="4" id="KW-0653">Protein transport</keyword>
<organism evidence="7 8">
    <name type="scientific">Phakopsora pachyrhizi</name>
    <name type="common">Asian soybean rust disease fungus</name>
    <dbReference type="NCBI Taxonomy" id="170000"/>
    <lineage>
        <taxon>Eukaryota</taxon>
        <taxon>Fungi</taxon>
        <taxon>Dikarya</taxon>
        <taxon>Basidiomycota</taxon>
        <taxon>Pucciniomycotina</taxon>
        <taxon>Pucciniomycetes</taxon>
        <taxon>Pucciniales</taxon>
        <taxon>Phakopsoraceae</taxon>
        <taxon>Phakopsora</taxon>
    </lineage>
</organism>
<dbReference type="GO" id="GO:0005829">
    <property type="term" value="C:cytosol"/>
    <property type="evidence" value="ECO:0007669"/>
    <property type="project" value="GOC"/>
</dbReference>
<reference evidence="7" key="1">
    <citation type="submission" date="2022-06" db="EMBL/GenBank/DDBJ databases">
        <authorList>
            <consortium name="SYNGENTA / RWTH Aachen University"/>
        </authorList>
    </citation>
    <scope>NUCLEOTIDE SEQUENCE</scope>
</reference>
<keyword evidence="5" id="KW-0333">Golgi apparatus</keyword>
<protein>
    <submittedName>
        <fullName evidence="7">Uncharacterized protein</fullName>
    </submittedName>
</protein>
<accession>A0AAV0BLH8</accession>
<evidence type="ECO:0000256" key="2">
    <source>
        <dbReference type="ARBA" id="ARBA00009150"/>
    </source>
</evidence>
<evidence type="ECO:0000256" key="5">
    <source>
        <dbReference type="ARBA" id="ARBA00023034"/>
    </source>
</evidence>
<evidence type="ECO:0000256" key="1">
    <source>
        <dbReference type="ARBA" id="ARBA00004601"/>
    </source>
</evidence>
<dbReference type="GO" id="GO:0000938">
    <property type="term" value="C:GARP complex"/>
    <property type="evidence" value="ECO:0007669"/>
    <property type="project" value="InterPro"/>
</dbReference>
<evidence type="ECO:0000256" key="3">
    <source>
        <dbReference type="ARBA" id="ARBA00022448"/>
    </source>
</evidence>
<keyword evidence="3" id="KW-0813">Transport</keyword>
<dbReference type="Proteomes" id="UP001153365">
    <property type="component" value="Unassembled WGS sequence"/>
</dbReference>
<comment type="similarity">
    <text evidence="2">Belongs to the VPS54 family.</text>
</comment>
<keyword evidence="8" id="KW-1185">Reference proteome</keyword>
<dbReference type="GO" id="GO:0019905">
    <property type="term" value="F:syntaxin binding"/>
    <property type="evidence" value="ECO:0007669"/>
    <property type="project" value="TreeGrafter"/>
</dbReference>
<comment type="subcellular location">
    <subcellularLocation>
        <location evidence="1">Golgi apparatus</location>
        <location evidence="1">trans-Golgi network</location>
    </subcellularLocation>
</comment>
<proteinExistence type="inferred from homology"/>
<evidence type="ECO:0000256" key="6">
    <source>
        <dbReference type="ARBA" id="ARBA00023054"/>
    </source>
</evidence>
<comment type="caution">
    <text evidence="7">The sequence shown here is derived from an EMBL/GenBank/DDBJ whole genome shotgun (WGS) entry which is preliminary data.</text>
</comment>